<dbReference type="InterPro" id="IPR011010">
    <property type="entry name" value="DNA_brk_join_enz"/>
</dbReference>
<name>A0A1B1KJ20_RHOOP</name>
<keyword evidence="2" id="KW-0233">DNA recombination</keyword>
<dbReference type="PANTHER" id="PTHR30349:SF90">
    <property type="entry name" value="TYROSINE RECOMBINASE XERD"/>
    <property type="match status" value="1"/>
</dbReference>
<evidence type="ECO:0000256" key="1">
    <source>
        <dbReference type="ARBA" id="ARBA00023125"/>
    </source>
</evidence>
<dbReference type="PROSITE" id="PS51900">
    <property type="entry name" value="CB"/>
    <property type="match status" value="1"/>
</dbReference>
<dbReference type="GO" id="GO:0003677">
    <property type="term" value="F:DNA binding"/>
    <property type="evidence" value="ECO:0007669"/>
    <property type="project" value="UniProtKB-UniRule"/>
</dbReference>
<evidence type="ECO:0000256" key="3">
    <source>
        <dbReference type="PROSITE-ProRule" id="PRU01248"/>
    </source>
</evidence>
<dbReference type="EMBL" id="CP009112">
    <property type="protein sequence ID" value="ANS32564.1"/>
    <property type="molecule type" value="Genomic_DNA"/>
</dbReference>
<dbReference type="InterPro" id="IPR002104">
    <property type="entry name" value="Integrase_catalytic"/>
</dbReference>
<feature type="domain" description="Core-binding (CB)" evidence="5">
    <location>
        <begin position="106"/>
        <end position="193"/>
    </location>
</feature>
<evidence type="ECO:0000259" key="5">
    <source>
        <dbReference type="PROSITE" id="PS51900"/>
    </source>
</evidence>
<evidence type="ECO:0000313" key="7">
    <source>
        <dbReference type="Proteomes" id="UP000186108"/>
    </source>
</evidence>
<keyword evidence="6" id="KW-0614">Plasmid</keyword>
<dbReference type="InterPro" id="IPR044068">
    <property type="entry name" value="CB"/>
</dbReference>
<organism evidence="6 7">
    <name type="scientific">Rhodococcus opacus</name>
    <name type="common">Nocardia opaca</name>
    <dbReference type="NCBI Taxonomy" id="37919"/>
    <lineage>
        <taxon>Bacteria</taxon>
        <taxon>Bacillati</taxon>
        <taxon>Actinomycetota</taxon>
        <taxon>Actinomycetes</taxon>
        <taxon>Mycobacteriales</taxon>
        <taxon>Nocardiaceae</taxon>
        <taxon>Rhodococcus</taxon>
    </lineage>
</organism>
<dbReference type="Pfam" id="PF00589">
    <property type="entry name" value="Phage_integrase"/>
    <property type="match status" value="1"/>
</dbReference>
<dbReference type="RefSeq" id="WP_065493813.1">
    <property type="nucleotide sequence ID" value="NZ_CP009112.1"/>
</dbReference>
<dbReference type="Gene3D" id="1.10.443.10">
    <property type="entry name" value="Intergrase catalytic core"/>
    <property type="match status" value="1"/>
</dbReference>
<dbReference type="GO" id="GO:0015074">
    <property type="term" value="P:DNA integration"/>
    <property type="evidence" value="ECO:0007669"/>
    <property type="project" value="InterPro"/>
</dbReference>
<dbReference type="AlphaFoldDB" id="A0A1B1KJ20"/>
<protein>
    <submittedName>
        <fullName evidence="6">Putative integrase/recombinase</fullName>
    </submittedName>
</protein>
<sequence length="403" mass="44405">MGTISWMRGAGPLVPFTEGFEEELRRLGHRPGAIRHHMVLMGQLDRWLTGEGLAVEDLSIALVEGFLASRRASGRRRVPTVATVARLLEYLRELQVVPIETLATPTSRDEMLVRYRHHLIVVRGLAPTTIRRYERFARRFLAGRASRTGDEIGIGNLTGTEVADWMLEAGSRLTVESAKREAADLRALLRFLYLDGILETDLGGAMPPVASWRGARLPATMSAADVDNLLAGCDRSIASGRRDRAILMLLARLGLRSGEVAALRLGDVDWRAGEIVVRGKARRRDRLPLPVDVGQALVDYLTDGRPVCGCPQLLLTIYAPPRPLHPSTITGIVYRACRRAGLARVGGHRLRHALATELLRQGADLIEIAQVLRQSDLGTTSGYAKIDRAVLRTVAQPWPGTRR</sequence>
<dbReference type="InterPro" id="IPR013762">
    <property type="entry name" value="Integrase-like_cat_sf"/>
</dbReference>
<dbReference type="PATRIC" id="fig|37919.13.peg.8414"/>
<feature type="domain" description="Tyr recombinase" evidence="4">
    <location>
        <begin position="216"/>
        <end position="396"/>
    </location>
</feature>
<evidence type="ECO:0000259" key="4">
    <source>
        <dbReference type="PROSITE" id="PS51898"/>
    </source>
</evidence>
<accession>A0A1B1KJ20</accession>
<gene>
    <name evidence="6" type="ORF">R1CP_39915</name>
</gene>
<reference evidence="6 7" key="1">
    <citation type="submission" date="2014-07" db="EMBL/GenBank/DDBJ databases">
        <authorList>
            <person name="Zhang J.E."/>
            <person name="Yang H."/>
            <person name="Guo J."/>
            <person name="Deng Z."/>
            <person name="Luo H."/>
            <person name="Luo M."/>
            <person name="Zhao B."/>
        </authorList>
    </citation>
    <scope>NUCLEOTIDE SEQUENCE [LARGE SCALE GENOMIC DNA]</scope>
    <source>
        <strain evidence="6 7">1CP</strain>
        <plasmid evidence="7">Plasmid pr1cp1</plasmid>
    </source>
</reference>
<dbReference type="InterPro" id="IPR010998">
    <property type="entry name" value="Integrase_recombinase_N"/>
</dbReference>
<dbReference type="Proteomes" id="UP000186108">
    <property type="component" value="Plasmid pR1CP1"/>
</dbReference>
<dbReference type="PANTHER" id="PTHR30349">
    <property type="entry name" value="PHAGE INTEGRASE-RELATED"/>
    <property type="match status" value="1"/>
</dbReference>
<evidence type="ECO:0000256" key="2">
    <source>
        <dbReference type="ARBA" id="ARBA00023172"/>
    </source>
</evidence>
<evidence type="ECO:0000313" key="6">
    <source>
        <dbReference type="EMBL" id="ANS32564.1"/>
    </source>
</evidence>
<proteinExistence type="predicted"/>
<dbReference type="SUPFAM" id="SSF56349">
    <property type="entry name" value="DNA breaking-rejoining enzymes"/>
    <property type="match status" value="1"/>
</dbReference>
<keyword evidence="1 3" id="KW-0238">DNA-binding</keyword>
<geneLocation type="plasmid" evidence="7">
    <name>pr1cp1</name>
</geneLocation>
<dbReference type="Gene3D" id="1.10.150.130">
    <property type="match status" value="1"/>
</dbReference>
<dbReference type="InterPro" id="IPR050090">
    <property type="entry name" value="Tyrosine_recombinase_XerCD"/>
</dbReference>
<dbReference type="GO" id="GO:0006310">
    <property type="term" value="P:DNA recombination"/>
    <property type="evidence" value="ECO:0007669"/>
    <property type="project" value="UniProtKB-KW"/>
</dbReference>
<dbReference type="PROSITE" id="PS51898">
    <property type="entry name" value="TYR_RECOMBINASE"/>
    <property type="match status" value="1"/>
</dbReference>